<keyword evidence="2" id="KW-0433">Leucine-rich repeat</keyword>
<keyword evidence="4 10" id="KW-0732">Signal</keyword>
<evidence type="ECO:0000256" key="10">
    <source>
        <dbReference type="SAM" id="SignalP"/>
    </source>
</evidence>
<proteinExistence type="predicted"/>
<dbReference type="InterPro" id="IPR013210">
    <property type="entry name" value="LRR_N_plant-typ"/>
</dbReference>
<evidence type="ECO:0000313" key="12">
    <source>
        <dbReference type="EnsemblPlants" id="QL09p041793:mrna:CDS:1"/>
    </source>
</evidence>
<evidence type="ECO:0000256" key="5">
    <source>
        <dbReference type="ARBA" id="ARBA00022737"/>
    </source>
</evidence>
<dbReference type="Proteomes" id="UP000594261">
    <property type="component" value="Chromosome 9"/>
</dbReference>
<evidence type="ECO:0000256" key="7">
    <source>
        <dbReference type="ARBA" id="ARBA00023136"/>
    </source>
</evidence>
<keyword evidence="3" id="KW-0812">Transmembrane</keyword>
<name>A0A7N2MLG3_QUELO</name>
<sequence length="206" mass="23282">MTMIMFSGGGNSLKLAHAFFILLVLVHLRPALEFISGVGVGDANNIRCPETERQALLKFKKALVDDNGQLSSWRSKDKYCCNWKGVHCSNQTGHVLELHLSENRFNADQPLRGMISPSLPELPDLTFLDLSQNDFNQSNLPELIRSLSNLKHLDLSRTNLSGPISHQLENLSHLQYLNLLGNRFIIIENLEWLSHLPSIEYLDLLP</sequence>
<evidence type="ECO:0000256" key="8">
    <source>
        <dbReference type="ARBA" id="ARBA00023170"/>
    </source>
</evidence>
<evidence type="ECO:0000256" key="3">
    <source>
        <dbReference type="ARBA" id="ARBA00022692"/>
    </source>
</evidence>
<evidence type="ECO:0000256" key="4">
    <source>
        <dbReference type="ARBA" id="ARBA00022729"/>
    </source>
</evidence>
<protein>
    <recommendedName>
        <fullName evidence="11">Leucine-rich repeat-containing N-terminal plant-type domain-containing protein</fullName>
    </recommendedName>
</protein>
<dbReference type="PROSITE" id="PS51450">
    <property type="entry name" value="LRR"/>
    <property type="match status" value="1"/>
</dbReference>
<keyword evidence="9" id="KW-0325">Glycoprotein</keyword>
<dbReference type="InParanoid" id="A0A7N2MLG3"/>
<dbReference type="Pfam" id="PF00560">
    <property type="entry name" value="LRR_1"/>
    <property type="match status" value="2"/>
</dbReference>
<dbReference type="PANTHER" id="PTHR48063:SF101">
    <property type="entry name" value="LRR RECEPTOR-LIKE SERINE_THREONINE-PROTEIN KINASE FLS2"/>
    <property type="match status" value="1"/>
</dbReference>
<evidence type="ECO:0000256" key="1">
    <source>
        <dbReference type="ARBA" id="ARBA00004479"/>
    </source>
</evidence>
<keyword evidence="6" id="KW-1133">Transmembrane helix</keyword>
<dbReference type="Pfam" id="PF08263">
    <property type="entry name" value="LRRNT_2"/>
    <property type="match status" value="1"/>
</dbReference>
<dbReference type="GO" id="GO:0016020">
    <property type="term" value="C:membrane"/>
    <property type="evidence" value="ECO:0007669"/>
    <property type="project" value="UniProtKB-SubCell"/>
</dbReference>
<evidence type="ECO:0000259" key="11">
    <source>
        <dbReference type="Pfam" id="PF08263"/>
    </source>
</evidence>
<dbReference type="InterPro" id="IPR032675">
    <property type="entry name" value="LRR_dom_sf"/>
</dbReference>
<dbReference type="AlphaFoldDB" id="A0A7N2MLG3"/>
<accession>A0A7N2MLG3</accession>
<keyword evidence="5" id="KW-0677">Repeat</keyword>
<dbReference type="EnsemblPlants" id="QL09p041793:mrna">
    <property type="protein sequence ID" value="QL09p041793:mrna:CDS:1"/>
    <property type="gene ID" value="QL09p041793"/>
</dbReference>
<keyword evidence="13" id="KW-1185">Reference proteome</keyword>
<feature type="domain" description="Leucine-rich repeat-containing N-terminal plant-type" evidence="11">
    <location>
        <begin position="50"/>
        <end position="89"/>
    </location>
</feature>
<keyword evidence="7" id="KW-0472">Membrane</keyword>
<reference evidence="12 13" key="1">
    <citation type="journal article" date="2016" name="G3 (Bethesda)">
        <title>First Draft Assembly and Annotation of the Genome of a California Endemic Oak Quercus lobata Nee (Fagaceae).</title>
        <authorList>
            <person name="Sork V.L."/>
            <person name="Fitz-Gibbon S.T."/>
            <person name="Puiu D."/>
            <person name="Crepeau M."/>
            <person name="Gugger P.F."/>
            <person name="Sherman R."/>
            <person name="Stevens K."/>
            <person name="Langley C.H."/>
            <person name="Pellegrini M."/>
            <person name="Salzberg S.L."/>
        </authorList>
    </citation>
    <scope>NUCLEOTIDE SEQUENCE [LARGE SCALE GENOMIC DNA]</scope>
    <source>
        <strain evidence="12 13">cv. SW786</strain>
    </source>
</reference>
<dbReference type="SUPFAM" id="SSF52058">
    <property type="entry name" value="L domain-like"/>
    <property type="match status" value="1"/>
</dbReference>
<comment type="subcellular location">
    <subcellularLocation>
        <location evidence="1">Membrane</location>
        <topology evidence="1">Single-pass type I membrane protein</topology>
    </subcellularLocation>
</comment>
<dbReference type="PANTHER" id="PTHR48063">
    <property type="entry name" value="LRR RECEPTOR-LIKE KINASE"/>
    <property type="match status" value="1"/>
</dbReference>
<dbReference type="InterPro" id="IPR046956">
    <property type="entry name" value="RLP23-like"/>
</dbReference>
<evidence type="ECO:0000256" key="2">
    <source>
        <dbReference type="ARBA" id="ARBA00022614"/>
    </source>
</evidence>
<evidence type="ECO:0000313" key="13">
    <source>
        <dbReference type="Proteomes" id="UP000594261"/>
    </source>
</evidence>
<dbReference type="Gene3D" id="3.80.10.10">
    <property type="entry name" value="Ribonuclease Inhibitor"/>
    <property type="match status" value="1"/>
</dbReference>
<keyword evidence="8" id="KW-0675">Receptor</keyword>
<dbReference type="InterPro" id="IPR001611">
    <property type="entry name" value="Leu-rich_rpt"/>
</dbReference>
<reference evidence="12" key="2">
    <citation type="submission" date="2021-01" db="UniProtKB">
        <authorList>
            <consortium name="EnsemblPlants"/>
        </authorList>
    </citation>
    <scope>IDENTIFICATION</scope>
</reference>
<dbReference type="Gramene" id="QL09p041793:mrna">
    <property type="protein sequence ID" value="QL09p041793:mrna:CDS:1"/>
    <property type="gene ID" value="QL09p041793"/>
</dbReference>
<dbReference type="EMBL" id="LRBV02000009">
    <property type="status" value="NOT_ANNOTATED_CDS"/>
    <property type="molecule type" value="Genomic_DNA"/>
</dbReference>
<evidence type="ECO:0000256" key="9">
    <source>
        <dbReference type="ARBA" id="ARBA00023180"/>
    </source>
</evidence>
<evidence type="ECO:0000256" key="6">
    <source>
        <dbReference type="ARBA" id="ARBA00022989"/>
    </source>
</evidence>
<organism evidence="12 13">
    <name type="scientific">Quercus lobata</name>
    <name type="common">Valley oak</name>
    <dbReference type="NCBI Taxonomy" id="97700"/>
    <lineage>
        <taxon>Eukaryota</taxon>
        <taxon>Viridiplantae</taxon>
        <taxon>Streptophyta</taxon>
        <taxon>Embryophyta</taxon>
        <taxon>Tracheophyta</taxon>
        <taxon>Spermatophyta</taxon>
        <taxon>Magnoliopsida</taxon>
        <taxon>eudicotyledons</taxon>
        <taxon>Gunneridae</taxon>
        <taxon>Pentapetalae</taxon>
        <taxon>rosids</taxon>
        <taxon>fabids</taxon>
        <taxon>Fagales</taxon>
        <taxon>Fagaceae</taxon>
        <taxon>Quercus</taxon>
    </lineage>
</organism>
<dbReference type="OMA" id="ANNIRCP"/>
<feature type="chain" id="PRO_5029550867" description="Leucine-rich repeat-containing N-terminal plant-type domain-containing protein" evidence="10">
    <location>
        <begin position="32"/>
        <end position="206"/>
    </location>
</feature>
<feature type="signal peptide" evidence="10">
    <location>
        <begin position="1"/>
        <end position="31"/>
    </location>
</feature>